<dbReference type="AlphaFoldDB" id="V5I8X3"/>
<evidence type="ECO:0000259" key="1">
    <source>
        <dbReference type="Pfam" id="PF00266"/>
    </source>
</evidence>
<dbReference type="GO" id="GO:0043545">
    <property type="term" value="P:molybdopterin cofactor metabolic process"/>
    <property type="evidence" value="ECO:0007669"/>
    <property type="project" value="TreeGrafter"/>
</dbReference>
<dbReference type="InterPro" id="IPR000192">
    <property type="entry name" value="Aminotrans_V_dom"/>
</dbReference>
<dbReference type="SUPFAM" id="SSF53383">
    <property type="entry name" value="PLP-dependent transferases"/>
    <property type="match status" value="1"/>
</dbReference>
<dbReference type="Pfam" id="PF00266">
    <property type="entry name" value="Aminotran_5"/>
    <property type="match status" value="1"/>
</dbReference>
<sequence length="224" mass="25407">MDPFLKFSAVYSTNQETLIAQEFGRLKGTYYLDHAGATLYSEQQLQNILQDLSKNVYSNPHANNVTSKFTEDAIDIVRYRILEHFNTSNEEYTVIFVSSTTAALKTIAEYFDYGKKAGTLVHLENNHTSVLGMRNYATNSSEIKTEQAMYTLSCYDNGSTHSNSANTDSNSLFVFPAQCNFSGSKYPLSWIDKVKNGALNSFIKQKVRIGMWFLMPQVTYRQIT</sequence>
<gene>
    <name evidence="2" type="primary">MOCOS</name>
</gene>
<dbReference type="PANTHER" id="PTHR14237:SF80">
    <property type="entry name" value="MOLYBDENUM COFACTOR SULFURASE"/>
    <property type="match status" value="1"/>
</dbReference>
<proteinExistence type="predicted"/>
<organism evidence="2">
    <name type="scientific">Anoplophora glabripennis</name>
    <name type="common">Asian longhorn beetle</name>
    <name type="synonym">Anoplophora nobilis</name>
    <dbReference type="NCBI Taxonomy" id="217634"/>
    <lineage>
        <taxon>Eukaryota</taxon>
        <taxon>Metazoa</taxon>
        <taxon>Ecdysozoa</taxon>
        <taxon>Arthropoda</taxon>
        <taxon>Hexapoda</taxon>
        <taxon>Insecta</taxon>
        <taxon>Pterygota</taxon>
        <taxon>Neoptera</taxon>
        <taxon>Endopterygota</taxon>
        <taxon>Coleoptera</taxon>
        <taxon>Polyphaga</taxon>
        <taxon>Cucujiformia</taxon>
        <taxon>Chrysomeloidea</taxon>
        <taxon>Cerambycidae</taxon>
        <taxon>Lamiinae</taxon>
        <taxon>Lamiini</taxon>
        <taxon>Anoplophora</taxon>
    </lineage>
</organism>
<name>V5I8X3_ANOGL</name>
<feature type="domain" description="Aminotransferase class V" evidence="1">
    <location>
        <begin position="31"/>
        <end position="131"/>
    </location>
</feature>
<dbReference type="EMBL" id="GALX01003935">
    <property type="protein sequence ID" value="JAB64531.1"/>
    <property type="molecule type" value="Transcribed_RNA"/>
</dbReference>
<reference evidence="2" key="1">
    <citation type="submission" date="2013-07" db="EMBL/GenBank/DDBJ databases">
        <title>Midgut Transcriptome Profiling of Anoplphora glabripennis, a Lignocellulose Degrading, Wood-Boring Cerambycid.</title>
        <authorList>
            <person name="Scully E.D."/>
            <person name="Hoover K."/>
            <person name="Carlson J.E."/>
            <person name="Tien M."/>
            <person name="Geib S.M."/>
        </authorList>
    </citation>
    <scope>NUCLEOTIDE SEQUENCE</scope>
</reference>
<evidence type="ECO:0000313" key="2">
    <source>
        <dbReference type="EMBL" id="JAB64531.1"/>
    </source>
</evidence>
<dbReference type="Gene3D" id="3.40.640.10">
    <property type="entry name" value="Type I PLP-dependent aspartate aminotransferase-like (Major domain)"/>
    <property type="match status" value="1"/>
</dbReference>
<dbReference type="InterPro" id="IPR015424">
    <property type="entry name" value="PyrdxlP-dep_Trfase"/>
</dbReference>
<dbReference type="PANTHER" id="PTHR14237">
    <property type="entry name" value="MOLYBDOPTERIN COFACTOR SULFURASE MOSC"/>
    <property type="match status" value="1"/>
</dbReference>
<dbReference type="GO" id="GO:0008265">
    <property type="term" value="F:molybdenum cofactor sulfurtransferase activity"/>
    <property type="evidence" value="ECO:0007669"/>
    <property type="project" value="TreeGrafter"/>
</dbReference>
<dbReference type="InterPro" id="IPR015421">
    <property type="entry name" value="PyrdxlP-dep_Trfase_major"/>
</dbReference>
<accession>V5I8X3</accession>
<protein>
    <submittedName>
        <fullName evidence="2">Molybdenum cofactor sulfurase</fullName>
    </submittedName>
</protein>